<dbReference type="PROSITE" id="PS50048">
    <property type="entry name" value="ZN2_CY6_FUNGAL_2"/>
    <property type="match status" value="1"/>
</dbReference>
<protein>
    <submittedName>
        <fullName evidence="4">Fungal transcriptional regulatory protein</fullName>
    </submittedName>
</protein>
<dbReference type="KEGG" id="pchm:VFPPC_02567"/>
<dbReference type="CDD" id="cd00067">
    <property type="entry name" value="GAL4"/>
    <property type="match status" value="1"/>
</dbReference>
<dbReference type="GO" id="GO:0000981">
    <property type="term" value="F:DNA-binding transcription factor activity, RNA polymerase II-specific"/>
    <property type="evidence" value="ECO:0007669"/>
    <property type="project" value="InterPro"/>
</dbReference>
<feature type="compositionally biased region" description="Low complexity" evidence="2">
    <location>
        <begin position="213"/>
        <end position="222"/>
    </location>
</feature>
<dbReference type="OrthoDB" id="4226666at2759"/>
<dbReference type="STRING" id="1380566.A0A179FXS1"/>
<accession>A0A179FXS1</accession>
<dbReference type="GO" id="GO:0008270">
    <property type="term" value="F:zinc ion binding"/>
    <property type="evidence" value="ECO:0007669"/>
    <property type="project" value="InterPro"/>
</dbReference>
<feature type="compositionally biased region" description="Low complexity" evidence="2">
    <location>
        <begin position="184"/>
        <end position="205"/>
    </location>
</feature>
<dbReference type="Proteomes" id="UP000078397">
    <property type="component" value="Unassembled WGS sequence"/>
</dbReference>
<evidence type="ECO:0000256" key="1">
    <source>
        <dbReference type="ARBA" id="ARBA00023242"/>
    </source>
</evidence>
<dbReference type="AlphaFoldDB" id="A0A179FXS1"/>
<feature type="domain" description="Zn(2)-C6 fungal-type" evidence="3">
    <location>
        <begin position="301"/>
        <end position="333"/>
    </location>
</feature>
<evidence type="ECO:0000313" key="4">
    <source>
        <dbReference type="EMBL" id="OAQ70028.1"/>
    </source>
</evidence>
<organism evidence="4 5">
    <name type="scientific">Pochonia chlamydosporia 170</name>
    <dbReference type="NCBI Taxonomy" id="1380566"/>
    <lineage>
        <taxon>Eukaryota</taxon>
        <taxon>Fungi</taxon>
        <taxon>Dikarya</taxon>
        <taxon>Ascomycota</taxon>
        <taxon>Pezizomycotina</taxon>
        <taxon>Sordariomycetes</taxon>
        <taxon>Hypocreomycetidae</taxon>
        <taxon>Hypocreales</taxon>
        <taxon>Clavicipitaceae</taxon>
        <taxon>Pochonia</taxon>
    </lineage>
</organism>
<evidence type="ECO:0000313" key="5">
    <source>
        <dbReference type="Proteomes" id="UP000078397"/>
    </source>
</evidence>
<dbReference type="InterPro" id="IPR052973">
    <property type="entry name" value="Fungal_sec-metab_reg_TF"/>
</dbReference>
<name>A0A179FXS1_METCM</name>
<evidence type="ECO:0000256" key="2">
    <source>
        <dbReference type="SAM" id="MobiDB-lite"/>
    </source>
</evidence>
<keyword evidence="5" id="KW-1185">Reference proteome</keyword>
<dbReference type="EMBL" id="LSBJ02000002">
    <property type="protein sequence ID" value="OAQ70028.1"/>
    <property type="molecule type" value="Genomic_DNA"/>
</dbReference>
<feature type="region of interest" description="Disordered" evidence="2">
    <location>
        <begin position="159"/>
        <end position="230"/>
    </location>
</feature>
<keyword evidence="1" id="KW-0539">Nucleus</keyword>
<dbReference type="PANTHER" id="PTHR35392">
    <property type="entry name" value="ZN(II)2CYS6 TRANSCRIPTION FACTOR (EUROFUNG)-RELATED-RELATED"/>
    <property type="match status" value="1"/>
</dbReference>
<sequence length="737" mass="82029">MASVTSHTSPHMSPYDFENTDDESWQYINYSSGASAAGSVGFLPSPASGSLNGYAIVGHTHPHLTPPQASVSPLSLVDMDQTMFLPAGTSYPTQDGFGTSDGSAGFAQGSSVSGSVNGSFLTPQEYLFADGGLTQQEMNDIAPYVSNFFTNEQAPSTDFSTPIFSADPTAWDSSPGAANTQILPSDDFNPSNDTSTTNSISSSPPTSSPKSPPIKSESSKSPLAIRKVKDGKIEKKTKKTIITDSQSGKFVIMTPTSITAHAGRPNPFECFEAMRATQRGRKGPLADETKENALQVRRLGACFCCHSRKVKCDKERPCKHCKRLMLHVPQVVCWQFQDFIPVLFPDFIRAHFKKEEMIRFLRDNVDGFRVGGMEQPCEVELFCGLRFSAVLNVKAKFFTAKTCDVLQHWHTNPQGGSQNLQANGSAPIGLEFNTASQRDDLRKKVKSYVADVINEPFYAEQVTDSVKSTQLPVKILRIVQTYAKQSDSPMVKRALSIYAMHYIMTRHLCITPKSIIALQPSGLVPQNTPFITPRVLARQIKSLVDDLILREMQLIFELFSKSLKPKHRREWAPCTASFLVLCLFMEAVETTAENFVIYQNEINRRNTSPPEYKRGFALDICKELENMPFKQFAYQFHNIYQTHAKDANTKSFNPLFDDSFEAQGELDGPAVEMVRSMRELFMGEDWQDMQFLADDEIILNRGESTHPIDSSFLYTGRLVAKFLLSFTNENAIFGGKI</sequence>
<dbReference type="SUPFAM" id="SSF57701">
    <property type="entry name" value="Zn2/Cys6 DNA-binding domain"/>
    <property type="match status" value="1"/>
</dbReference>
<dbReference type="PANTHER" id="PTHR35392:SF5">
    <property type="entry name" value="ZN(2)-C6 FUNGAL-TYPE DOMAIN-CONTAINING PROTEIN"/>
    <property type="match status" value="1"/>
</dbReference>
<evidence type="ECO:0000259" key="3">
    <source>
        <dbReference type="PROSITE" id="PS50048"/>
    </source>
</evidence>
<dbReference type="InterPro" id="IPR036864">
    <property type="entry name" value="Zn2-C6_fun-type_DNA-bd_sf"/>
</dbReference>
<dbReference type="InterPro" id="IPR001138">
    <property type="entry name" value="Zn2Cys6_DnaBD"/>
</dbReference>
<dbReference type="GeneID" id="28846188"/>
<dbReference type="RefSeq" id="XP_018146565.1">
    <property type="nucleotide sequence ID" value="XM_018282194.1"/>
</dbReference>
<proteinExistence type="predicted"/>
<comment type="caution">
    <text evidence="4">The sequence shown here is derived from an EMBL/GenBank/DDBJ whole genome shotgun (WGS) entry which is preliminary data.</text>
</comment>
<reference evidence="4 5" key="1">
    <citation type="journal article" date="2016" name="PLoS Pathog.">
        <title>Biosynthesis of antibiotic leucinostatins in bio-control fungus Purpureocillium lilacinum and their inhibition on phytophthora revealed by genome mining.</title>
        <authorList>
            <person name="Wang G."/>
            <person name="Liu Z."/>
            <person name="Lin R."/>
            <person name="Li E."/>
            <person name="Mao Z."/>
            <person name="Ling J."/>
            <person name="Yang Y."/>
            <person name="Yin W.B."/>
            <person name="Xie B."/>
        </authorList>
    </citation>
    <scope>NUCLEOTIDE SEQUENCE [LARGE SCALE GENOMIC DNA]</scope>
    <source>
        <strain evidence="4">170</strain>
    </source>
</reference>
<gene>
    <name evidence="4" type="ORF">VFPPC_02567</name>
</gene>